<evidence type="ECO:0000313" key="1">
    <source>
        <dbReference type="EMBL" id="ARO88242.1"/>
    </source>
</evidence>
<evidence type="ECO:0000313" key="2">
    <source>
        <dbReference type="Proteomes" id="UP000012179"/>
    </source>
</evidence>
<dbReference type="KEGG" id="nlc:EBAPG3_010870"/>
<sequence length="70" mass="8266">MGCRFLAIEKERYFTRNTEAIVTYLGYHRAGSWQEHCLSRESGIHVLSKPWPDPLDRTLPRVDQKRGFML</sequence>
<dbReference type="Proteomes" id="UP000012179">
    <property type="component" value="Chromosome"/>
</dbReference>
<keyword evidence="2" id="KW-1185">Reference proteome</keyword>
<dbReference type="EMBL" id="CP021106">
    <property type="protein sequence ID" value="ARO88242.1"/>
    <property type="molecule type" value="Genomic_DNA"/>
</dbReference>
<proteinExistence type="predicted"/>
<reference evidence="1 2" key="1">
    <citation type="journal article" date="2015" name="Int. J. Syst. Evol. Microbiol.">
        <title>Nitrosospira lacus sp. nov., a psychrotolerant, ammonia-oxidizing bacterium from sandy lake sediment.</title>
        <authorList>
            <person name="Urakawa H."/>
            <person name="Garcia J.C."/>
            <person name="Nielsen J.L."/>
            <person name="Le V.Q."/>
            <person name="Kozlowski J.A."/>
            <person name="Stein L.Y."/>
            <person name="Lim C.K."/>
            <person name="Pommerening-Roser A."/>
            <person name="Martens-Habbena W."/>
            <person name="Stahl D.A."/>
            <person name="Klotz M.G."/>
        </authorList>
    </citation>
    <scope>NUCLEOTIDE SEQUENCE [LARGE SCALE GENOMIC DNA]</scope>
    <source>
        <strain evidence="1 2">APG3</strain>
    </source>
</reference>
<dbReference type="AlphaFoldDB" id="A0A1W6SR41"/>
<gene>
    <name evidence="1" type="ORF">EBAPG3_010870</name>
</gene>
<organism evidence="1 2">
    <name type="scientific">Nitrosospira lacus</name>
    <dbReference type="NCBI Taxonomy" id="1288494"/>
    <lineage>
        <taxon>Bacteria</taxon>
        <taxon>Pseudomonadati</taxon>
        <taxon>Pseudomonadota</taxon>
        <taxon>Betaproteobacteria</taxon>
        <taxon>Nitrosomonadales</taxon>
        <taxon>Nitrosomonadaceae</taxon>
        <taxon>Nitrosospira</taxon>
    </lineage>
</organism>
<name>A0A1W6SR41_9PROT</name>
<protein>
    <submittedName>
        <fullName evidence="1">Uncharacterized protein</fullName>
    </submittedName>
</protein>
<accession>A0A1W6SR41</accession>